<feature type="transmembrane region" description="Helical" evidence="7">
    <location>
        <begin position="178"/>
        <end position="201"/>
    </location>
</feature>
<evidence type="ECO:0000256" key="3">
    <source>
        <dbReference type="ARBA" id="ARBA00022989"/>
    </source>
</evidence>
<evidence type="ECO:0000256" key="4">
    <source>
        <dbReference type="ARBA" id="ARBA00023136"/>
    </source>
</evidence>
<name>A0A152A0I2_TIELA</name>
<evidence type="ECO:0000313" key="9">
    <source>
        <dbReference type="EMBL" id="KYQ99747.1"/>
    </source>
</evidence>
<dbReference type="PANTHER" id="PTHR12560:SF0">
    <property type="entry name" value="LD18904P"/>
    <property type="match status" value="1"/>
</dbReference>
<dbReference type="PROSITE" id="PS50922">
    <property type="entry name" value="TLC"/>
    <property type="match status" value="1"/>
</dbReference>
<organism evidence="9 10">
    <name type="scientific">Tieghemostelium lacteum</name>
    <name type="common">Slime mold</name>
    <name type="synonym">Dictyostelium lacteum</name>
    <dbReference type="NCBI Taxonomy" id="361077"/>
    <lineage>
        <taxon>Eukaryota</taxon>
        <taxon>Amoebozoa</taxon>
        <taxon>Evosea</taxon>
        <taxon>Eumycetozoa</taxon>
        <taxon>Dictyostelia</taxon>
        <taxon>Dictyosteliales</taxon>
        <taxon>Raperosteliaceae</taxon>
        <taxon>Tieghemostelium</taxon>
    </lineage>
</organism>
<dbReference type="InParanoid" id="A0A152A0I2"/>
<keyword evidence="3 7" id="KW-1133">Transmembrane helix</keyword>
<feature type="domain" description="TLC" evidence="8">
    <location>
        <begin position="76"/>
        <end position="285"/>
    </location>
</feature>
<feature type="transmembrane region" description="Helical" evidence="7">
    <location>
        <begin position="213"/>
        <end position="235"/>
    </location>
</feature>
<feature type="transmembrane region" description="Helical" evidence="7">
    <location>
        <begin position="82"/>
        <end position="100"/>
    </location>
</feature>
<evidence type="ECO:0000256" key="5">
    <source>
        <dbReference type="PROSITE-ProRule" id="PRU00205"/>
    </source>
</evidence>
<dbReference type="Pfam" id="PF03798">
    <property type="entry name" value="TRAM_LAG1_CLN8"/>
    <property type="match status" value="1"/>
</dbReference>
<dbReference type="PANTHER" id="PTHR12560">
    <property type="entry name" value="LONGEVITY ASSURANCE FACTOR 1 LAG1"/>
    <property type="match status" value="1"/>
</dbReference>
<dbReference type="GO" id="GO:0046513">
    <property type="term" value="P:ceramide biosynthetic process"/>
    <property type="evidence" value="ECO:0007669"/>
    <property type="project" value="InterPro"/>
</dbReference>
<feature type="region of interest" description="Disordered" evidence="6">
    <location>
        <begin position="294"/>
        <end position="344"/>
    </location>
</feature>
<dbReference type="OrthoDB" id="537032at2759"/>
<dbReference type="FunCoup" id="A0A152A0I2">
    <property type="interactions" value="742"/>
</dbReference>
<dbReference type="GO" id="GO:0050291">
    <property type="term" value="F:sphingosine N-acyltransferase activity"/>
    <property type="evidence" value="ECO:0007669"/>
    <property type="project" value="InterPro"/>
</dbReference>
<dbReference type="STRING" id="361077.A0A152A0I2"/>
<reference evidence="9 10" key="1">
    <citation type="submission" date="2015-12" db="EMBL/GenBank/DDBJ databases">
        <title>Dictyostelia acquired genes for synthesis and detection of signals that induce cell-type specialization by lateral gene transfer from prokaryotes.</title>
        <authorList>
            <person name="Gloeckner G."/>
            <person name="Schaap P."/>
        </authorList>
    </citation>
    <scope>NUCLEOTIDE SEQUENCE [LARGE SCALE GENOMIC DNA]</scope>
    <source>
        <strain evidence="9 10">TK</strain>
    </source>
</reference>
<evidence type="ECO:0000259" key="8">
    <source>
        <dbReference type="PROSITE" id="PS50922"/>
    </source>
</evidence>
<accession>A0A152A0I2</accession>
<evidence type="ECO:0000256" key="7">
    <source>
        <dbReference type="SAM" id="Phobius"/>
    </source>
</evidence>
<feature type="transmembrane region" description="Helical" evidence="7">
    <location>
        <begin position="36"/>
        <end position="61"/>
    </location>
</feature>
<comment type="caution">
    <text evidence="9">The sequence shown here is derived from an EMBL/GenBank/DDBJ whole genome shotgun (WGS) entry which is preliminary data.</text>
</comment>
<evidence type="ECO:0000256" key="1">
    <source>
        <dbReference type="ARBA" id="ARBA00004141"/>
    </source>
</evidence>
<sequence length="344" mass="40836">MWFQVDSNGVGELELERYYVTDNSIFLSLRKLSSEIHAILFLIIATNIFFLVRFMFQYYVLKPFAQSIRMRKQNRARFLENGWYSIYYITFFSFGFYVYMQEPWSLIPTMNIWLGWPIQPFYTLFRVYYLLELSFYLHCIIALSFETRRKDFHQMFTHHIATFFLVGASYWYRYHRIGLAILLIHNTSDIFLYSAKALNYVEKETKSKKLQHVATALFVIFALSFLCTRLILFPFTLVRSTLIEAYFVSVNYPLFYPANVALLTLLLLHIFWFYLILRIIIRKFAGHKIDDIRSDSEEEEESTDVKGGLEADKSTIRKRKEKITGSPKAPINTGKSKKETKKTN</sequence>
<dbReference type="Proteomes" id="UP000076078">
    <property type="component" value="Unassembled WGS sequence"/>
</dbReference>
<evidence type="ECO:0000256" key="6">
    <source>
        <dbReference type="SAM" id="MobiDB-lite"/>
    </source>
</evidence>
<feature type="compositionally biased region" description="Basic and acidic residues" evidence="6">
    <location>
        <begin position="303"/>
        <end position="315"/>
    </location>
</feature>
<proteinExistence type="predicted"/>
<dbReference type="SMART" id="SM00724">
    <property type="entry name" value="TLC"/>
    <property type="match status" value="1"/>
</dbReference>
<feature type="transmembrane region" description="Helical" evidence="7">
    <location>
        <begin position="155"/>
        <end position="172"/>
    </location>
</feature>
<keyword evidence="4 5" id="KW-0472">Membrane</keyword>
<dbReference type="GO" id="GO:0016020">
    <property type="term" value="C:membrane"/>
    <property type="evidence" value="ECO:0007669"/>
    <property type="project" value="UniProtKB-SubCell"/>
</dbReference>
<dbReference type="PIRSF" id="PIRSF005225">
    <property type="entry name" value="LAG1_LAC1"/>
    <property type="match status" value="1"/>
</dbReference>
<feature type="transmembrane region" description="Helical" evidence="7">
    <location>
        <begin position="120"/>
        <end position="143"/>
    </location>
</feature>
<dbReference type="EMBL" id="LODT01000020">
    <property type="protein sequence ID" value="KYQ99747.1"/>
    <property type="molecule type" value="Genomic_DNA"/>
</dbReference>
<comment type="subcellular location">
    <subcellularLocation>
        <location evidence="1">Membrane</location>
        <topology evidence="1">Multi-pass membrane protein</topology>
    </subcellularLocation>
</comment>
<dbReference type="InterPro" id="IPR016439">
    <property type="entry name" value="Lag1/Lac1-like"/>
</dbReference>
<keyword evidence="10" id="KW-1185">Reference proteome</keyword>
<keyword evidence="2 5" id="KW-0812">Transmembrane</keyword>
<gene>
    <name evidence="9" type="ORF">DLAC_03689</name>
</gene>
<feature type="transmembrane region" description="Helical" evidence="7">
    <location>
        <begin position="255"/>
        <end position="277"/>
    </location>
</feature>
<dbReference type="OMA" id="KHAVEGP"/>
<evidence type="ECO:0000313" key="10">
    <source>
        <dbReference type="Proteomes" id="UP000076078"/>
    </source>
</evidence>
<dbReference type="AlphaFoldDB" id="A0A152A0I2"/>
<dbReference type="InterPro" id="IPR006634">
    <property type="entry name" value="TLC-dom"/>
</dbReference>
<protein>
    <submittedName>
        <fullName evidence="9">Ceramide synthase</fullName>
    </submittedName>
</protein>
<evidence type="ECO:0000256" key="2">
    <source>
        <dbReference type="ARBA" id="ARBA00022692"/>
    </source>
</evidence>